<dbReference type="Proteomes" id="UP000242301">
    <property type="component" value="Unassembled WGS sequence"/>
</dbReference>
<evidence type="ECO:0000256" key="2">
    <source>
        <dbReference type="ARBA" id="ARBA00022475"/>
    </source>
</evidence>
<evidence type="ECO:0000256" key="7">
    <source>
        <dbReference type="ARBA" id="ARBA00022989"/>
    </source>
</evidence>
<evidence type="ECO:0000313" key="11">
    <source>
        <dbReference type="EMBL" id="CRK85485.1"/>
    </source>
</evidence>
<keyword evidence="7 9" id="KW-1133">Transmembrane helix</keyword>
<dbReference type="GO" id="GO:0005886">
    <property type="term" value="C:plasma membrane"/>
    <property type="evidence" value="ECO:0007669"/>
    <property type="project" value="UniProtKB-SubCell"/>
</dbReference>
<dbReference type="PANTHER" id="PTHR33695:SF1">
    <property type="entry name" value="LIPOPROTEIN SIGNAL PEPTIDASE"/>
    <property type="match status" value="1"/>
</dbReference>
<dbReference type="NCBIfam" id="TIGR00077">
    <property type="entry name" value="lspA"/>
    <property type="match status" value="1"/>
</dbReference>
<accession>A0A0M6W8Z7</accession>
<protein>
    <recommendedName>
        <fullName evidence="9">Lipoprotein signal peptidase</fullName>
        <ecNumber evidence="9">3.4.23.36</ecNumber>
    </recommendedName>
    <alternativeName>
        <fullName evidence="9">Prolipoprotein signal peptidase</fullName>
    </alternativeName>
    <alternativeName>
        <fullName evidence="9">Signal peptidase II</fullName>
        <shortName evidence="9">SPase II</shortName>
    </alternativeName>
</protein>
<keyword evidence="3 9" id="KW-0645">Protease</keyword>
<dbReference type="EMBL" id="CVRF01000001">
    <property type="protein sequence ID" value="CRK85485.1"/>
    <property type="molecule type" value="Genomic_DNA"/>
</dbReference>
<proteinExistence type="inferred from homology"/>
<comment type="pathway">
    <text evidence="9">Protein modification; lipoprotein biosynthesis (signal peptide cleavage).</text>
</comment>
<comment type="caution">
    <text evidence="9">Lacks conserved residue(s) required for the propagation of feature annotation.</text>
</comment>
<comment type="function">
    <text evidence="9">This protein specifically catalyzes the removal of signal peptides from prolipoproteins.</text>
</comment>
<evidence type="ECO:0000313" key="12">
    <source>
        <dbReference type="Proteomes" id="UP000242301"/>
    </source>
</evidence>
<dbReference type="AlphaFoldDB" id="A0A0M6W8Z7"/>
<keyword evidence="2 9" id="KW-1003">Cell membrane</keyword>
<evidence type="ECO:0000256" key="10">
    <source>
        <dbReference type="RuleBase" id="RU004181"/>
    </source>
</evidence>
<dbReference type="EC" id="3.4.23.36" evidence="9"/>
<keyword evidence="6 9" id="KW-0378">Hydrolase</keyword>
<feature type="active site" evidence="9">
    <location>
        <position position="141"/>
    </location>
</feature>
<dbReference type="PRINTS" id="PR00781">
    <property type="entry name" value="LIPOSIGPTASE"/>
</dbReference>
<dbReference type="UniPathway" id="UPA00665"/>
<keyword evidence="5 9" id="KW-0064">Aspartyl protease</keyword>
<comment type="catalytic activity">
    <reaction evidence="9">
        <text>Release of signal peptides from bacterial membrane prolipoproteins. Hydrolyzes -Xaa-Yaa-Zaa-|-(S,diacylglyceryl)Cys-, in which Xaa is hydrophobic (preferably Leu), and Yaa (Ala or Ser) and Zaa (Gly or Ala) have small, neutral side chains.</text>
        <dbReference type="EC" id="3.4.23.36"/>
    </reaction>
</comment>
<sequence>MKIHICSTGLRFLWLIIIVIIIDLLIKQIILNTLNLYEQYNICRFFRIIYTQNFGIAFGFLASKNNLRRWFFLLVAISVSIILILILSTQDTKKPLINIAYSLIVGGAIGNISDRLTHGFVIDYFDFYIGDLHWPIFNTADVAICFGTTLIILDSFLSCKKE</sequence>
<evidence type="ECO:0000256" key="9">
    <source>
        <dbReference type="HAMAP-Rule" id="MF_00161"/>
    </source>
</evidence>
<name>A0A0M6W8Z7_9GAMM</name>
<dbReference type="GO" id="GO:0006508">
    <property type="term" value="P:proteolysis"/>
    <property type="evidence" value="ECO:0007669"/>
    <property type="project" value="UniProtKB-KW"/>
</dbReference>
<evidence type="ECO:0000256" key="5">
    <source>
        <dbReference type="ARBA" id="ARBA00022750"/>
    </source>
</evidence>
<organism evidence="11 12">
    <name type="scientific">Candidatus Providencia siddallii</name>
    <dbReference type="NCBI Taxonomy" id="1715285"/>
    <lineage>
        <taxon>Bacteria</taxon>
        <taxon>Pseudomonadati</taxon>
        <taxon>Pseudomonadota</taxon>
        <taxon>Gammaproteobacteria</taxon>
        <taxon>Enterobacterales</taxon>
        <taxon>Morganellaceae</taxon>
        <taxon>Providencia</taxon>
    </lineage>
</organism>
<evidence type="ECO:0000256" key="1">
    <source>
        <dbReference type="ARBA" id="ARBA00006139"/>
    </source>
</evidence>
<dbReference type="PANTHER" id="PTHR33695">
    <property type="entry name" value="LIPOPROTEIN SIGNAL PEPTIDASE"/>
    <property type="match status" value="1"/>
</dbReference>
<evidence type="ECO:0000256" key="8">
    <source>
        <dbReference type="ARBA" id="ARBA00023136"/>
    </source>
</evidence>
<feature type="transmembrane region" description="Helical" evidence="9">
    <location>
        <begin position="70"/>
        <end position="88"/>
    </location>
</feature>
<gene>
    <name evidence="9 11" type="primary">lspA</name>
    <name evidence="11" type="ORF">SOFFGTOCOR_0039</name>
</gene>
<keyword evidence="8 9" id="KW-0472">Membrane</keyword>
<feature type="active site" evidence="9">
    <location>
        <position position="123"/>
    </location>
</feature>
<keyword evidence="11" id="KW-0449">Lipoprotein</keyword>
<dbReference type="GO" id="GO:0004190">
    <property type="term" value="F:aspartic-type endopeptidase activity"/>
    <property type="evidence" value="ECO:0007669"/>
    <property type="project" value="UniProtKB-UniRule"/>
</dbReference>
<evidence type="ECO:0000256" key="6">
    <source>
        <dbReference type="ARBA" id="ARBA00022801"/>
    </source>
</evidence>
<dbReference type="Pfam" id="PF01252">
    <property type="entry name" value="Peptidase_A8"/>
    <property type="match status" value="1"/>
</dbReference>
<comment type="subcellular location">
    <subcellularLocation>
        <location evidence="9">Cell membrane</location>
        <topology evidence="9">Multi-pass membrane protein</topology>
    </subcellularLocation>
</comment>
<evidence type="ECO:0000256" key="3">
    <source>
        <dbReference type="ARBA" id="ARBA00022670"/>
    </source>
</evidence>
<comment type="similarity">
    <text evidence="1 9 10">Belongs to the peptidase A8 family.</text>
</comment>
<dbReference type="InterPro" id="IPR001872">
    <property type="entry name" value="Peptidase_A8"/>
</dbReference>
<dbReference type="STRING" id="1715285.SOFFGTOCOR_0039"/>
<keyword evidence="4 9" id="KW-0812">Transmembrane</keyword>
<dbReference type="HAMAP" id="MF_00161">
    <property type="entry name" value="LspA"/>
    <property type="match status" value="1"/>
</dbReference>
<reference evidence="12" key="1">
    <citation type="submission" date="2015-05" db="EMBL/GenBank/DDBJ databases">
        <authorList>
            <person name="Manzano-Marin A."/>
        </authorList>
    </citation>
    <scope>NUCLEOTIDE SEQUENCE [LARGE SCALE GENOMIC DNA]</scope>
    <source>
        <strain evidence="12">officinalis</strain>
    </source>
</reference>
<feature type="transmembrane region" description="Helical" evidence="9">
    <location>
        <begin position="12"/>
        <end position="31"/>
    </location>
</feature>
<keyword evidence="12" id="KW-1185">Reference proteome</keyword>
<feature type="transmembrane region" description="Helical" evidence="9">
    <location>
        <begin position="132"/>
        <end position="153"/>
    </location>
</feature>
<evidence type="ECO:0000256" key="4">
    <source>
        <dbReference type="ARBA" id="ARBA00022692"/>
    </source>
</evidence>